<keyword evidence="2" id="KW-1185">Reference proteome</keyword>
<organism evidence="1 2">
    <name type="scientific">Pseudoduganella guangdongensis</name>
    <dbReference type="NCBI Taxonomy" id="2692179"/>
    <lineage>
        <taxon>Bacteria</taxon>
        <taxon>Pseudomonadati</taxon>
        <taxon>Pseudomonadota</taxon>
        <taxon>Betaproteobacteria</taxon>
        <taxon>Burkholderiales</taxon>
        <taxon>Oxalobacteraceae</taxon>
        <taxon>Telluria group</taxon>
        <taxon>Pseudoduganella</taxon>
    </lineage>
</organism>
<reference evidence="1 2" key="1">
    <citation type="submission" date="2019-12" db="EMBL/GenBank/DDBJ databases">
        <title>Novel species isolated from a subtropical stream in China.</title>
        <authorList>
            <person name="Lu H."/>
        </authorList>
    </citation>
    <scope>NUCLEOTIDE SEQUENCE [LARGE SCALE GENOMIC DNA]</scope>
    <source>
        <strain evidence="1 2">DS3</strain>
    </source>
</reference>
<dbReference type="RefSeq" id="WP_161028509.1">
    <property type="nucleotide sequence ID" value="NZ_WWCJ01000032.1"/>
</dbReference>
<dbReference type="Proteomes" id="UP000448575">
    <property type="component" value="Unassembled WGS sequence"/>
</dbReference>
<name>A0A6N9HQF7_9BURK</name>
<gene>
    <name evidence="1" type="ORF">GTP41_26090</name>
</gene>
<evidence type="ECO:0000313" key="2">
    <source>
        <dbReference type="Proteomes" id="UP000448575"/>
    </source>
</evidence>
<protein>
    <submittedName>
        <fullName evidence="1">Uncharacterized protein</fullName>
    </submittedName>
</protein>
<dbReference type="EMBL" id="WWCJ01000032">
    <property type="protein sequence ID" value="MYN05567.1"/>
    <property type="molecule type" value="Genomic_DNA"/>
</dbReference>
<evidence type="ECO:0000313" key="1">
    <source>
        <dbReference type="EMBL" id="MYN05567.1"/>
    </source>
</evidence>
<proteinExistence type="predicted"/>
<dbReference type="AlphaFoldDB" id="A0A6N9HQF7"/>
<comment type="caution">
    <text evidence="1">The sequence shown here is derived from an EMBL/GenBank/DDBJ whole genome shotgun (WGS) entry which is preliminary data.</text>
</comment>
<sequence>MSKLGCLCGHVIRDQSDSLPYKAAFIRDRDDQFLFDQITKDAAKFTEAASVEGMAPHIAAQLPDGASITATELFVDRISSAFAGLASDMYECESCGRIWLQKKGTNTFVSFKPDEGDYHAVLAV</sequence>
<accession>A0A6N9HQF7</accession>